<keyword evidence="2 7" id="KW-0812">Transmembrane</keyword>
<dbReference type="GO" id="GO:0050708">
    <property type="term" value="P:regulation of protein secretion"/>
    <property type="evidence" value="ECO:0007669"/>
    <property type="project" value="TreeGrafter"/>
</dbReference>
<dbReference type="Gene3D" id="1.20.1540.10">
    <property type="entry name" value="Rhomboid-like"/>
    <property type="match status" value="1"/>
</dbReference>
<dbReference type="InterPro" id="IPR035952">
    <property type="entry name" value="Rhomboid-like_sf"/>
</dbReference>
<evidence type="ECO:0000313" key="9">
    <source>
        <dbReference type="EMBL" id="ORZ02477.1"/>
    </source>
</evidence>
<evidence type="ECO:0000256" key="1">
    <source>
        <dbReference type="ARBA" id="ARBA00004477"/>
    </source>
</evidence>
<organism evidence="9 10">
    <name type="scientific">Syncephalastrum racemosum</name>
    <name type="common">Filamentous fungus</name>
    <dbReference type="NCBI Taxonomy" id="13706"/>
    <lineage>
        <taxon>Eukaryota</taxon>
        <taxon>Fungi</taxon>
        <taxon>Fungi incertae sedis</taxon>
        <taxon>Mucoromycota</taxon>
        <taxon>Mucoromycotina</taxon>
        <taxon>Mucoromycetes</taxon>
        <taxon>Mucorales</taxon>
        <taxon>Syncephalastraceae</taxon>
        <taxon>Syncephalastrum</taxon>
    </lineage>
</organism>
<proteinExistence type="predicted"/>
<name>A0A1X2HSC2_SYNRA</name>
<dbReference type="GO" id="GO:0004252">
    <property type="term" value="F:serine-type endopeptidase activity"/>
    <property type="evidence" value="ECO:0007669"/>
    <property type="project" value="InterPro"/>
</dbReference>
<dbReference type="PANTHER" id="PTHR45965">
    <property type="entry name" value="INACTIVE RHOMBOID PROTEIN"/>
    <property type="match status" value="1"/>
</dbReference>
<evidence type="ECO:0000256" key="3">
    <source>
        <dbReference type="ARBA" id="ARBA00022824"/>
    </source>
</evidence>
<keyword evidence="4 7" id="KW-1133">Transmembrane helix</keyword>
<comment type="caution">
    <text evidence="9">The sequence shown here is derived from an EMBL/GenBank/DDBJ whole genome shotgun (WGS) entry which is preliminary data.</text>
</comment>
<dbReference type="GO" id="GO:0005789">
    <property type="term" value="C:endoplasmic reticulum membrane"/>
    <property type="evidence" value="ECO:0007669"/>
    <property type="project" value="UniProtKB-SubCell"/>
</dbReference>
<feature type="transmembrane region" description="Helical" evidence="7">
    <location>
        <begin position="306"/>
        <end position="324"/>
    </location>
</feature>
<feature type="domain" description="Peptidase S54 rhomboid" evidence="8">
    <location>
        <begin position="234"/>
        <end position="338"/>
    </location>
</feature>
<feature type="transmembrane region" description="Helical" evidence="7">
    <location>
        <begin position="117"/>
        <end position="136"/>
    </location>
</feature>
<dbReference type="Proteomes" id="UP000242180">
    <property type="component" value="Unassembled WGS sequence"/>
</dbReference>
<keyword evidence="10" id="KW-1185">Reference proteome</keyword>
<feature type="region of interest" description="Disordered" evidence="6">
    <location>
        <begin position="1"/>
        <end position="25"/>
    </location>
</feature>
<evidence type="ECO:0000259" key="8">
    <source>
        <dbReference type="Pfam" id="PF01694"/>
    </source>
</evidence>
<dbReference type="PANTHER" id="PTHR45965:SF3">
    <property type="entry name" value="INACTIVE RHOMBOID PROTEIN 1"/>
    <property type="match status" value="1"/>
</dbReference>
<keyword evidence="3" id="KW-0256">Endoplasmic reticulum</keyword>
<keyword evidence="5 7" id="KW-0472">Membrane</keyword>
<comment type="subcellular location">
    <subcellularLocation>
        <location evidence="1">Endoplasmic reticulum membrane</location>
        <topology evidence="1">Multi-pass membrane protein</topology>
    </subcellularLocation>
</comment>
<evidence type="ECO:0000313" key="10">
    <source>
        <dbReference type="Proteomes" id="UP000242180"/>
    </source>
</evidence>
<dbReference type="SUPFAM" id="SSF144091">
    <property type="entry name" value="Rhomboid-like"/>
    <property type="match status" value="1"/>
</dbReference>
<dbReference type="Pfam" id="PF01694">
    <property type="entry name" value="Rhomboid"/>
    <property type="match status" value="1"/>
</dbReference>
<feature type="compositionally biased region" description="Low complexity" evidence="6">
    <location>
        <begin position="7"/>
        <end position="25"/>
    </location>
</feature>
<protein>
    <submittedName>
        <fullName evidence="9">Rhomboid family-domain-containing protein</fullName>
    </submittedName>
</protein>
<accession>A0A1X2HSC2</accession>
<dbReference type="EMBL" id="MCGN01000001">
    <property type="protein sequence ID" value="ORZ02477.1"/>
    <property type="molecule type" value="Genomic_DNA"/>
</dbReference>
<gene>
    <name evidence="9" type="ORF">BCR43DRAFT_449357</name>
</gene>
<feature type="transmembrane region" description="Helical" evidence="7">
    <location>
        <begin position="243"/>
        <end position="263"/>
    </location>
</feature>
<dbReference type="GO" id="GO:0042058">
    <property type="term" value="P:regulation of epidermal growth factor receptor signaling pathway"/>
    <property type="evidence" value="ECO:0007669"/>
    <property type="project" value="TreeGrafter"/>
</dbReference>
<reference evidence="9 10" key="1">
    <citation type="submission" date="2016-07" db="EMBL/GenBank/DDBJ databases">
        <title>Pervasive Adenine N6-methylation of Active Genes in Fungi.</title>
        <authorList>
            <consortium name="DOE Joint Genome Institute"/>
            <person name="Mondo S.J."/>
            <person name="Dannebaum R.O."/>
            <person name="Kuo R.C."/>
            <person name="Labutti K."/>
            <person name="Haridas S."/>
            <person name="Kuo A."/>
            <person name="Salamov A."/>
            <person name="Ahrendt S.R."/>
            <person name="Lipzen A."/>
            <person name="Sullivan W."/>
            <person name="Andreopoulos W.B."/>
            <person name="Clum A."/>
            <person name="Lindquist E."/>
            <person name="Daum C."/>
            <person name="Ramamoorthy G.K."/>
            <person name="Gryganskyi A."/>
            <person name="Culley D."/>
            <person name="Magnuson J.K."/>
            <person name="James T.Y."/>
            <person name="O'Malley M.A."/>
            <person name="Stajich J.E."/>
            <person name="Spatafora J.W."/>
            <person name="Visel A."/>
            <person name="Grigoriev I.V."/>
        </authorList>
    </citation>
    <scope>NUCLEOTIDE SEQUENCE [LARGE SCALE GENOMIC DNA]</scope>
    <source>
        <strain evidence="9 10">NRRL 2496</strain>
    </source>
</reference>
<evidence type="ECO:0000256" key="7">
    <source>
        <dbReference type="SAM" id="Phobius"/>
    </source>
</evidence>
<sequence>MGTLYTSSSKNSSHSSSSASNMSTSSSCTRVSIDKLRVPHFIFYNSGRSNFIANADDFEPIPQTDTSCPIAKREHDIEALCQSKRGTESPATEHRVGWLSVFLSGVNPIGPVKWPVVFTWILAAMIFFVFSGELLWSKETSGEFLELEPFNIMIGPSIQILIQCGARYAPCMRNSTYMPPAQRYVCLNTTETLSLNQNGSLTLFNPAMNLREESTCSLQDICGMGGFKDAQMPDQAFRFITPLFVHTGLLHFSLNMAVLFILGPRIERRMNALRFGVLYIVSGIFGNVFGATFAPPTAPSLGCSSALFGLIACLFVDLGLRWHLVSQPWRHLVKLLFVAGK</sequence>
<feature type="transmembrane region" description="Helical" evidence="7">
    <location>
        <begin position="275"/>
        <end position="294"/>
    </location>
</feature>
<dbReference type="OrthoDB" id="2146116at2759"/>
<dbReference type="AlphaFoldDB" id="A0A1X2HSC2"/>
<evidence type="ECO:0000256" key="6">
    <source>
        <dbReference type="SAM" id="MobiDB-lite"/>
    </source>
</evidence>
<dbReference type="InParanoid" id="A0A1X2HSC2"/>
<dbReference type="STRING" id="13706.A0A1X2HSC2"/>
<evidence type="ECO:0000256" key="2">
    <source>
        <dbReference type="ARBA" id="ARBA00022692"/>
    </source>
</evidence>
<dbReference type="InterPro" id="IPR051512">
    <property type="entry name" value="Inactive_Rhomboid"/>
</dbReference>
<evidence type="ECO:0000256" key="4">
    <source>
        <dbReference type="ARBA" id="ARBA00022989"/>
    </source>
</evidence>
<evidence type="ECO:0000256" key="5">
    <source>
        <dbReference type="ARBA" id="ARBA00023136"/>
    </source>
</evidence>
<dbReference type="InterPro" id="IPR022764">
    <property type="entry name" value="Peptidase_S54_rhomboid_dom"/>
</dbReference>